<comment type="caution">
    <text evidence="5">The sequence shown here is derived from an EMBL/GenBank/DDBJ whole genome shotgun (WGS) entry which is preliminary data.</text>
</comment>
<dbReference type="AlphaFoldDB" id="A0A495W553"/>
<dbReference type="SUPFAM" id="SSF48498">
    <property type="entry name" value="Tetracyclin repressor-like, C-terminal domain"/>
    <property type="match status" value="1"/>
</dbReference>
<evidence type="ECO:0000256" key="3">
    <source>
        <dbReference type="SAM" id="MobiDB-lite"/>
    </source>
</evidence>
<dbReference type="PANTHER" id="PTHR30055">
    <property type="entry name" value="HTH-TYPE TRANSCRIPTIONAL REGULATOR RUTR"/>
    <property type="match status" value="1"/>
</dbReference>
<gene>
    <name evidence="5" type="ORF">C8E97_5533</name>
</gene>
<dbReference type="PRINTS" id="PR00455">
    <property type="entry name" value="HTHTETR"/>
</dbReference>
<name>A0A495W553_9PSEU</name>
<feature type="region of interest" description="Disordered" evidence="3">
    <location>
        <begin position="25"/>
        <end position="49"/>
    </location>
</feature>
<dbReference type="Proteomes" id="UP000282084">
    <property type="component" value="Unassembled WGS sequence"/>
</dbReference>
<dbReference type="SUPFAM" id="SSF46689">
    <property type="entry name" value="Homeodomain-like"/>
    <property type="match status" value="1"/>
</dbReference>
<evidence type="ECO:0000256" key="1">
    <source>
        <dbReference type="ARBA" id="ARBA00023125"/>
    </source>
</evidence>
<proteinExistence type="predicted"/>
<accession>A0A495W553</accession>
<evidence type="ECO:0000313" key="5">
    <source>
        <dbReference type="EMBL" id="RKT56821.1"/>
    </source>
</evidence>
<evidence type="ECO:0000313" key="6">
    <source>
        <dbReference type="Proteomes" id="UP000282084"/>
    </source>
</evidence>
<dbReference type="InterPro" id="IPR001647">
    <property type="entry name" value="HTH_TetR"/>
</dbReference>
<feature type="DNA-binding region" description="H-T-H motif" evidence="2">
    <location>
        <begin position="72"/>
        <end position="91"/>
    </location>
</feature>
<dbReference type="Pfam" id="PF17920">
    <property type="entry name" value="TetR_C_16"/>
    <property type="match status" value="1"/>
</dbReference>
<dbReference type="OrthoDB" id="3210235at2"/>
<dbReference type="GO" id="GO:0003700">
    <property type="term" value="F:DNA-binding transcription factor activity"/>
    <property type="evidence" value="ECO:0007669"/>
    <property type="project" value="TreeGrafter"/>
</dbReference>
<sequence>MALVAVVASPPARISSHVEKAVGLPHHGEVTDAAQPTAPKRRGRRAGGEDTRAALLHAAREAFVERGYEGATVRSIAARAGVDAAMVNHWFGSKEELFAKAVLQVPLDVNALAERLVTGPREEIGERIVRSFIGIWDTTGGGHFAALVRSITAHDRVAEVMREFFVQTLLRRVVAAAGADQPDLRATLAASQIFGMGIVRYVVCFEPLASADVETMVKAVAPNLQRYLTGDIG</sequence>
<dbReference type="GO" id="GO:0000976">
    <property type="term" value="F:transcription cis-regulatory region binding"/>
    <property type="evidence" value="ECO:0007669"/>
    <property type="project" value="TreeGrafter"/>
</dbReference>
<dbReference type="Pfam" id="PF00440">
    <property type="entry name" value="TetR_N"/>
    <property type="match status" value="1"/>
</dbReference>
<protein>
    <submittedName>
        <fullName evidence="5">TetR family transcriptional regulator</fullName>
    </submittedName>
</protein>
<organism evidence="5 6">
    <name type="scientific">Saccharothrix australiensis</name>
    <dbReference type="NCBI Taxonomy" id="2072"/>
    <lineage>
        <taxon>Bacteria</taxon>
        <taxon>Bacillati</taxon>
        <taxon>Actinomycetota</taxon>
        <taxon>Actinomycetes</taxon>
        <taxon>Pseudonocardiales</taxon>
        <taxon>Pseudonocardiaceae</taxon>
        <taxon>Saccharothrix</taxon>
    </lineage>
</organism>
<dbReference type="Gene3D" id="1.10.10.60">
    <property type="entry name" value="Homeodomain-like"/>
    <property type="match status" value="1"/>
</dbReference>
<keyword evidence="1 2" id="KW-0238">DNA-binding</keyword>
<feature type="domain" description="HTH tetR-type" evidence="4">
    <location>
        <begin position="49"/>
        <end position="109"/>
    </location>
</feature>
<evidence type="ECO:0000256" key="2">
    <source>
        <dbReference type="PROSITE-ProRule" id="PRU00335"/>
    </source>
</evidence>
<dbReference type="EMBL" id="RBXO01000001">
    <property type="protein sequence ID" value="RKT56821.1"/>
    <property type="molecule type" value="Genomic_DNA"/>
</dbReference>
<dbReference type="InterPro" id="IPR009057">
    <property type="entry name" value="Homeodomain-like_sf"/>
</dbReference>
<dbReference type="InterPro" id="IPR050109">
    <property type="entry name" value="HTH-type_TetR-like_transc_reg"/>
</dbReference>
<dbReference type="PANTHER" id="PTHR30055:SF235">
    <property type="entry name" value="TRANSCRIPTIONAL REGULATORY PROTEIN"/>
    <property type="match status" value="1"/>
</dbReference>
<dbReference type="InterPro" id="IPR036271">
    <property type="entry name" value="Tet_transcr_reg_TetR-rel_C_sf"/>
</dbReference>
<dbReference type="PROSITE" id="PS50977">
    <property type="entry name" value="HTH_TETR_2"/>
    <property type="match status" value="1"/>
</dbReference>
<reference evidence="5 6" key="1">
    <citation type="submission" date="2018-10" db="EMBL/GenBank/DDBJ databases">
        <title>Sequencing the genomes of 1000 actinobacteria strains.</title>
        <authorList>
            <person name="Klenk H.-P."/>
        </authorList>
    </citation>
    <scope>NUCLEOTIDE SEQUENCE [LARGE SCALE GENOMIC DNA]</scope>
    <source>
        <strain evidence="5 6">DSM 43800</strain>
    </source>
</reference>
<evidence type="ECO:0000259" key="4">
    <source>
        <dbReference type="PROSITE" id="PS50977"/>
    </source>
</evidence>
<keyword evidence="6" id="KW-1185">Reference proteome</keyword>
<dbReference type="InterPro" id="IPR041678">
    <property type="entry name" value="TetR_C_16"/>
</dbReference>
<dbReference type="Gene3D" id="1.10.357.10">
    <property type="entry name" value="Tetracycline Repressor, domain 2"/>
    <property type="match status" value="1"/>
</dbReference>